<protein>
    <recommendedName>
        <fullName evidence="1">Protein kinase domain-containing protein</fullName>
    </recommendedName>
</protein>
<dbReference type="SUPFAM" id="SSF56112">
    <property type="entry name" value="Protein kinase-like (PK-like)"/>
    <property type="match status" value="1"/>
</dbReference>
<dbReference type="PROSITE" id="PS50011">
    <property type="entry name" value="PROTEIN_KINASE_DOM"/>
    <property type="match status" value="1"/>
</dbReference>
<feature type="domain" description="Protein kinase" evidence="1">
    <location>
        <begin position="1"/>
        <end position="274"/>
    </location>
</feature>
<dbReference type="WBParaSite" id="MBELARI_LOCUS7186.1">
    <property type="protein sequence ID" value="MBELARI_LOCUS7186.1"/>
    <property type="gene ID" value="MBELARI_LOCUS7186"/>
</dbReference>
<sequence>MLENEKTACKLILFTKWRSKNEVEAAVPSYYQPDANDHRFRDETIPPTTFHSIVHGVQGIVIAALLNIGGRFVRVAAKRYDVADAERVREDNLTKSNGYTKILRELQNTQYLVHENIVQMMDSFWEESPTGDIRFVWIVTERMDVDLEYYFEILKKNDNSSNPTLRDHRQLAAIPTNSKGIHSILPTLPMIYQPLEVALMDRYDCGVDVWSAGLVALEMLGCRLMMPLDGKAASVKERILDVLEENLMDLLKKIFEVNRQMRLTASECLEHPYLKEMNKKLESGEDVSMIGSSRRDKELLKSTLMKFSKKVAN</sequence>
<evidence type="ECO:0000313" key="2">
    <source>
        <dbReference type="Proteomes" id="UP000887575"/>
    </source>
</evidence>
<evidence type="ECO:0000313" key="3">
    <source>
        <dbReference type="WBParaSite" id="MBELARI_LOCUS7186.1"/>
    </source>
</evidence>
<accession>A0AAF3FKC2</accession>
<dbReference type="Gene3D" id="1.10.510.10">
    <property type="entry name" value="Transferase(Phosphotransferase) domain 1"/>
    <property type="match status" value="1"/>
</dbReference>
<dbReference type="GO" id="GO:0005524">
    <property type="term" value="F:ATP binding"/>
    <property type="evidence" value="ECO:0007669"/>
    <property type="project" value="InterPro"/>
</dbReference>
<name>A0AAF3FKC2_9BILA</name>
<dbReference type="GO" id="GO:0044773">
    <property type="term" value="P:mitotic DNA damage checkpoint signaling"/>
    <property type="evidence" value="ECO:0007669"/>
    <property type="project" value="TreeGrafter"/>
</dbReference>
<evidence type="ECO:0000259" key="1">
    <source>
        <dbReference type="PROSITE" id="PS50011"/>
    </source>
</evidence>
<dbReference type="InterPro" id="IPR011009">
    <property type="entry name" value="Kinase-like_dom_sf"/>
</dbReference>
<dbReference type="PANTHER" id="PTHR44167:SF24">
    <property type="entry name" value="SERINE_THREONINE-PROTEIN KINASE CHK2"/>
    <property type="match status" value="1"/>
</dbReference>
<dbReference type="Proteomes" id="UP000887575">
    <property type="component" value="Unassembled WGS sequence"/>
</dbReference>
<dbReference type="GO" id="GO:0004674">
    <property type="term" value="F:protein serine/threonine kinase activity"/>
    <property type="evidence" value="ECO:0007669"/>
    <property type="project" value="TreeGrafter"/>
</dbReference>
<proteinExistence type="predicted"/>
<dbReference type="AlphaFoldDB" id="A0AAF3FKC2"/>
<organism evidence="2 3">
    <name type="scientific">Mesorhabditis belari</name>
    <dbReference type="NCBI Taxonomy" id="2138241"/>
    <lineage>
        <taxon>Eukaryota</taxon>
        <taxon>Metazoa</taxon>
        <taxon>Ecdysozoa</taxon>
        <taxon>Nematoda</taxon>
        <taxon>Chromadorea</taxon>
        <taxon>Rhabditida</taxon>
        <taxon>Rhabditina</taxon>
        <taxon>Rhabditomorpha</taxon>
        <taxon>Rhabditoidea</taxon>
        <taxon>Rhabditidae</taxon>
        <taxon>Mesorhabditinae</taxon>
        <taxon>Mesorhabditis</taxon>
    </lineage>
</organism>
<reference evidence="3" key="1">
    <citation type="submission" date="2024-02" db="UniProtKB">
        <authorList>
            <consortium name="WormBaseParasite"/>
        </authorList>
    </citation>
    <scope>IDENTIFICATION</scope>
</reference>
<dbReference type="SMART" id="SM00220">
    <property type="entry name" value="S_TKc"/>
    <property type="match status" value="1"/>
</dbReference>
<dbReference type="PANTHER" id="PTHR44167">
    <property type="entry name" value="OVARIAN-SPECIFIC SERINE/THREONINE-PROTEIN KINASE LOK-RELATED"/>
    <property type="match status" value="1"/>
</dbReference>
<dbReference type="InterPro" id="IPR000719">
    <property type="entry name" value="Prot_kinase_dom"/>
</dbReference>
<dbReference type="GO" id="GO:0005634">
    <property type="term" value="C:nucleus"/>
    <property type="evidence" value="ECO:0007669"/>
    <property type="project" value="TreeGrafter"/>
</dbReference>
<dbReference type="Gene3D" id="3.30.200.20">
    <property type="entry name" value="Phosphorylase Kinase, domain 1"/>
    <property type="match status" value="1"/>
</dbReference>
<keyword evidence="2" id="KW-1185">Reference proteome</keyword>